<dbReference type="GO" id="GO:0000160">
    <property type="term" value="P:phosphorelay signal transduction system"/>
    <property type="evidence" value="ECO:0007669"/>
    <property type="project" value="InterPro"/>
</dbReference>
<feature type="modified residue" description="4-aspartylphosphate" evidence="2">
    <location>
        <position position="56"/>
    </location>
</feature>
<dbReference type="InterPro" id="IPR000160">
    <property type="entry name" value="GGDEF_dom"/>
</dbReference>
<feature type="domain" description="Response regulatory" evidence="4">
    <location>
        <begin position="6"/>
        <end position="125"/>
    </location>
</feature>
<dbReference type="Pfam" id="PF00563">
    <property type="entry name" value="EAL"/>
    <property type="match status" value="1"/>
</dbReference>
<dbReference type="Pfam" id="PF00990">
    <property type="entry name" value="GGDEF"/>
    <property type="match status" value="1"/>
</dbReference>
<sequence length="848" mass="95901">MTGSPYLLLVNGNEEQRSHLARFIAANTQYSVIEADSGAMAAGLLKTQDIRCVVSDIYIDGLDGWRLARMVRSGVFSCSELTPFIIVASTWCKRIAETTAREFDIDHLIPYTQHEQLKELLNVSLTESHQYRHANILAIEDSEDTSTLIQRILRGRFEVDIAEDGPSGLELWRQKRHPIILLDVMLPGMSGPEVMEKILDEKPDQTIVIMTAHGTMDLAEELMLKGASDFISKPFRNAQLRKVCEIASRREDFLVSNEQFAQTIESLRQNENALDNQAREHKRILNNLTTAVLELDSNGQIVFLNQAWKQMTGLTEQETLGQKLSGFACREGHTFSNEVEHATNEIIQRKCIRTRLEFKLSSQFSQGAWVEARLNRIIRDNDMIAISVSIDDISARKLAEQRLEHLAMHDSLTGLYNRHFFDTELARTAAMARSTGSVHTLLYIDLDHFKAINDTQGHNQGDYVLEDVAGKLRHRLRDTDRLCRIGGDEFTVILMDTDLDQARYIAESLCELVAMDQYTFGDQIYKISCSIGMCLIDGSTDNAQLYLQQADIALYVAKRNGRNYVHSYTEQDKESDDVKSSMQWLHAVQQAITQDNLILHFQPIYHIPTNQIAYYEALVRLVVDNKVIYPGDFIPALERFEDISLLDQHVISKAIRSLSSYPELQKVAINLSAQAFRNERLVPLVQEKLTQYGVEAHRVIFELTESASLSNLSATQHMVEQLSEMGCAFSIDDFGTGFSTFSYLKNLPAETVKIDGSFVKELTNSSIDRALVKSIREVAFALGKKTVAEFVEDKDTLDLLREIQVEYAQGYYLGKPKPLSELFGQKVAPDVSHSLQEVAMQTQDGSDE</sequence>
<dbReference type="PANTHER" id="PTHR44757:SF4">
    <property type="entry name" value="DIGUANYLATE CYCLASE DGCE-RELATED"/>
    <property type="match status" value="1"/>
</dbReference>
<evidence type="ECO:0000256" key="2">
    <source>
        <dbReference type="PROSITE-ProRule" id="PRU00169"/>
    </source>
</evidence>
<proteinExistence type="predicted"/>
<dbReference type="InterPro" id="IPR029787">
    <property type="entry name" value="Nucleotide_cyclase"/>
</dbReference>
<dbReference type="Gene3D" id="3.30.450.20">
    <property type="entry name" value="PAS domain"/>
    <property type="match status" value="1"/>
</dbReference>
<dbReference type="GO" id="GO:0003824">
    <property type="term" value="F:catalytic activity"/>
    <property type="evidence" value="ECO:0007669"/>
    <property type="project" value="UniProtKB-ARBA"/>
</dbReference>
<name>A0A8J7FGA2_9GAMM</name>
<dbReference type="InterPro" id="IPR035919">
    <property type="entry name" value="EAL_sf"/>
</dbReference>
<dbReference type="InterPro" id="IPR052155">
    <property type="entry name" value="Biofilm_reg_signaling"/>
</dbReference>
<evidence type="ECO:0000259" key="5">
    <source>
        <dbReference type="PROSITE" id="PS50112"/>
    </source>
</evidence>
<feature type="coiled-coil region" evidence="3">
    <location>
        <begin position="257"/>
        <end position="287"/>
    </location>
</feature>
<dbReference type="SMART" id="SM00267">
    <property type="entry name" value="GGDEF"/>
    <property type="match status" value="1"/>
</dbReference>
<dbReference type="InterPro" id="IPR013767">
    <property type="entry name" value="PAS_fold"/>
</dbReference>
<evidence type="ECO:0000313" key="8">
    <source>
        <dbReference type="EMBL" id="MBE9399079.1"/>
    </source>
</evidence>
<comment type="cofactor">
    <cofactor evidence="1">
        <name>Mg(2+)</name>
        <dbReference type="ChEBI" id="CHEBI:18420"/>
    </cofactor>
</comment>
<dbReference type="CDD" id="cd00130">
    <property type="entry name" value="PAS"/>
    <property type="match status" value="1"/>
</dbReference>
<dbReference type="Gene3D" id="3.30.70.270">
    <property type="match status" value="1"/>
</dbReference>
<dbReference type="CDD" id="cd01948">
    <property type="entry name" value="EAL"/>
    <property type="match status" value="1"/>
</dbReference>
<dbReference type="Gene3D" id="3.40.50.2300">
    <property type="match status" value="2"/>
</dbReference>
<dbReference type="PROSITE" id="PS50110">
    <property type="entry name" value="RESPONSE_REGULATORY"/>
    <property type="match status" value="2"/>
</dbReference>
<dbReference type="PROSITE" id="PS50887">
    <property type="entry name" value="GGDEF"/>
    <property type="match status" value="1"/>
</dbReference>
<dbReference type="InterPro" id="IPR011006">
    <property type="entry name" value="CheY-like_superfamily"/>
</dbReference>
<keyword evidence="9" id="KW-1185">Reference proteome</keyword>
<dbReference type="SMART" id="SM00052">
    <property type="entry name" value="EAL"/>
    <property type="match status" value="1"/>
</dbReference>
<dbReference type="PROSITE" id="PS50112">
    <property type="entry name" value="PAS"/>
    <property type="match status" value="1"/>
</dbReference>
<evidence type="ECO:0000259" key="7">
    <source>
        <dbReference type="PROSITE" id="PS50887"/>
    </source>
</evidence>
<dbReference type="PROSITE" id="PS50883">
    <property type="entry name" value="EAL"/>
    <property type="match status" value="1"/>
</dbReference>
<dbReference type="SUPFAM" id="SSF141868">
    <property type="entry name" value="EAL domain-like"/>
    <property type="match status" value="1"/>
</dbReference>
<comment type="caution">
    <text evidence="8">The sequence shown here is derived from an EMBL/GenBank/DDBJ whole genome shotgun (WGS) entry which is preliminary data.</text>
</comment>
<dbReference type="Gene3D" id="3.20.20.450">
    <property type="entry name" value="EAL domain"/>
    <property type="match status" value="1"/>
</dbReference>
<dbReference type="EMBL" id="JADEYS010000021">
    <property type="protein sequence ID" value="MBE9399079.1"/>
    <property type="molecule type" value="Genomic_DNA"/>
</dbReference>
<dbReference type="InterPro" id="IPR000014">
    <property type="entry name" value="PAS"/>
</dbReference>
<dbReference type="CDD" id="cd01949">
    <property type="entry name" value="GGDEF"/>
    <property type="match status" value="1"/>
</dbReference>
<accession>A0A8J7FGA2</accession>
<dbReference type="InterPro" id="IPR001633">
    <property type="entry name" value="EAL_dom"/>
</dbReference>
<protein>
    <submittedName>
        <fullName evidence="8">EAL domain-containing protein</fullName>
    </submittedName>
</protein>
<reference evidence="8" key="1">
    <citation type="submission" date="2020-10" db="EMBL/GenBank/DDBJ databases">
        <title>Bacterium isolated from coastal waters sediment.</title>
        <authorList>
            <person name="Chen R.-J."/>
            <person name="Lu D.-C."/>
            <person name="Zhu K.-L."/>
            <person name="Du Z.-J."/>
        </authorList>
    </citation>
    <scope>NUCLEOTIDE SEQUENCE</scope>
    <source>
        <strain evidence="8">N1Y112</strain>
    </source>
</reference>
<feature type="domain" description="EAL" evidence="6">
    <location>
        <begin position="581"/>
        <end position="830"/>
    </location>
</feature>
<dbReference type="Pfam" id="PF00989">
    <property type="entry name" value="PAS"/>
    <property type="match status" value="1"/>
</dbReference>
<evidence type="ECO:0000259" key="6">
    <source>
        <dbReference type="PROSITE" id="PS50883"/>
    </source>
</evidence>
<dbReference type="GO" id="GO:0006355">
    <property type="term" value="P:regulation of DNA-templated transcription"/>
    <property type="evidence" value="ECO:0007669"/>
    <property type="project" value="InterPro"/>
</dbReference>
<dbReference type="SUPFAM" id="SSF55073">
    <property type="entry name" value="Nucleotide cyclase"/>
    <property type="match status" value="1"/>
</dbReference>
<evidence type="ECO:0000313" key="9">
    <source>
        <dbReference type="Proteomes" id="UP000640333"/>
    </source>
</evidence>
<keyword evidence="3" id="KW-0175">Coiled coil</keyword>
<dbReference type="SUPFAM" id="SSF55785">
    <property type="entry name" value="PYP-like sensor domain (PAS domain)"/>
    <property type="match status" value="1"/>
</dbReference>
<dbReference type="InterPro" id="IPR001789">
    <property type="entry name" value="Sig_transdc_resp-reg_receiver"/>
</dbReference>
<dbReference type="AlphaFoldDB" id="A0A8J7FGA2"/>
<dbReference type="PANTHER" id="PTHR44757">
    <property type="entry name" value="DIGUANYLATE CYCLASE DGCP"/>
    <property type="match status" value="1"/>
</dbReference>
<feature type="domain" description="Response regulatory" evidence="4">
    <location>
        <begin position="135"/>
        <end position="248"/>
    </location>
</feature>
<dbReference type="SUPFAM" id="SSF52172">
    <property type="entry name" value="CheY-like"/>
    <property type="match status" value="2"/>
</dbReference>
<dbReference type="FunFam" id="3.30.70.270:FF:000001">
    <property type="entry name" value="Diguanylate cyclase domain protein"/>
    <property type="match status" value="1"/>
</dbReference>
<dbReference type="InterPro" id="IPR043128">
    <property type="entry name" value="Rev_trsase/Diguanyl_cyclase"/>
</dbReference>
<dbReference type="InterPro" id="IPR035965">
    <property type="entry name" value="PAS-like_dom_sf"/>
</dbReference>
<evidence type="ECO:0000256" key="3">
    <source>
        <dbReference type="SAM" id="Coils"/>
    </source>
</evidence>
<evidence type="ECO:0000259" key="4">
    <source>
        <dbReference type="PROSITE" id="PS50110"/>
    </source>
</evidence>
<dbReference type="CDD" id="cd00156">
    <property type="entry name" value="REC"/>
    <property type="match status" value="1"/>
</dbReference>
<dbReference type="NCBIfam" id="TIGR00254">
    <property type="entry name" value="GGDEF"/>
    <property type="match status" value="1"/>
</dbReference>
<feature type="domain" description="PAS" evidence="5">
    <location>
        <begin position="277"/>
        <end position="324"/>
    </location>
</feature>
<gene>
    <name evidence="8" type="ORF">IOQ59_17605</name>
</gene>
<feature type="domain" description="GGDEF" evidence="7">
    <location>
        <begin position="437"/>
        <end position="570"/>
    </location>
</feature>
<feature type="modified residue" description="4-aspartylphosphate" evidence="2">
    <location>
        <position position="183"/>
    </location>
</feature>
<organism evidence="8 9">
    <name type="scientific">Pontibacterium sinense</name>
    <dbReference type="NCBI Taxonomy" id="2781979"/>
    <lineage>
        <taxon>Bacteria</taxon>
        <taxon>Pseudomonadati</taxon>
        <taxon>Pseudomonadota</taxon>
        <taxon>Gammaproteobacteria</taxon>
        <taxon>Oceanospirillales</taxon>
        <taxon>Oceanospirillaceae</taxon>
        <taxon>Pontibacterium</taxon>
    </lineage>
</organism>
<dbReference type="SMART" id="SM00091">
    <property type="entry name" value="PAS"/>
    <property type="match status" value="1"/>
</dbReference>
<dbReference type="RefSeq" id="WP_193954766.1">
    <property type="nucleotide sequence ID" value="NZ_JADEYS010000021.1"/>
</dbReference>
<dbReference type="NCBIfam" id="TIGR00229">
    <property type="entry name" value="sensory_box"/>
    <property type="match status" value="1"/>
</dbReference>
<keyword evidence="2" id="KW-0597">Phosphoprotein</keyword>
<dbReference type="Pfam" id="PF00072">
    <property type="entry name" value="Response_reg"/>
    <property type="match status" value="1"/>
</dbReference>
<dbReference type="SMART" id="SM00448">
    <property type="entry name" value="REC"/>
    <property type="match status" value="2"/>
</dbReference>
<dbReference type="Proteomes" id="UP000640333">
    <property type="component" value="Unassembled WGS sequence"/>
</dbReference>
<evidence type="ECO:0000256" key="1">
    <source>
        <dbReference type="ARBA" id="ARBA00001946"/>
    </source>
</evidence>